<dbReference type="InterPro" id="IPR046829">
    <property type="entry name" value="Calmod_bind_C"/>
</dbReference>
<dbReference type="InterPro" id="IPR046830">
    <property type="entry name" value="Calmod_bind_M"/>
</dbReference>
<feature type="domain" description="Calmodulin binding protein C-terminal" evidence="11">
    <location>
        <begin position="312"/>
        <end position="371"/>
    </location>
</feature>
<dbReference type="PANTHER" id="PTHR31713">
    <property type="entry name" value="OS02G0177800 PROTEIN"/>
    <property type="match status" value="1"/>
</dbReference>
<keyword evidence="3" id="KW-0805">Transcription regulation</keyword>
<evidence type="ECO:0000256" key="2">
    <source>
        <dbReference type="ARBA" id="ARBA00007214"/>
    </source>
</evidence>
<comment type="caution">
    <text evidence="12">The sequence shown here is derived from an EMBL/GenBank/DDBJ whole genome shotgun (WGS) entry which is preliminary data.</text>
</comment>
<dbReference type="GO" id="GO:0043565">
    <property type="term" value="F:sequence-specific DNA binding"/>
    <property type="evidence" value="ECO:0007669"/>
    <property type="project" value="TreeGrafter"/>
</dbReference>
<protein>
    <recommendedName>
        <fullName evidence="14">Calmodulin-binding protein</fullName>
    </recommendedName>
</protein>
<gene>
    <name evidence="12" type="ORF">LIER_39788</name>
</gene>
<feature type="domain" description="Calmodulin binding protein-like N-terminal" evidence="9">
    <location>
        <begin position="82"/>
        <end position="228"/>
    </location>
</feature>
<sequence>MVLKRYLGDGSEDESEFPSHEPKRRNVISSLAWNLFKGPQELAEKFEPILRKLVREEVESAISSAFIRPCRGQNDLSGSSAWQLRFDNNIPDMLFTSSKVESLSNGPVKITLYDANSNQIVASGPLSSLKITIVVVDGDFNPDDQEDWTDQEFSAKILHQREGKRPLLTGELTVQLQDGVGSIGDICFSDNSSWIRGRKFRLGAKVHTVSNGIRIREGVSKKFTVKDHRGESYKKHYPPYANDDLWRLEKIAKDGALHQRLASNGIRTVKDLLRWLIMDPDALRNIIGTGISDKKWKAISAHATSCILDDKELYIYTTEEGISIVFNAIYKVEGAIFDYLNYQSLDKFDPHQKLTVERLKHRAYGNLKDLVPWDGPPIRSTPQFSSPQTNSYDSLGLGPLNVNFPVQQDQADVQMISDQSTISPSYTCELDDNPNQFDVSMAESSHRMQNFDPAFRNSFAFDPYYILNTEGHGFDQACPTGPQMLLDQDPGENFLFPTAIQGKWNVSSSTSSSN</sequence>
<evidence type="ECO:0000259" key="9">
    <source>
        <dbReference type="Pfam" id="PF07887"/>
    </source>
</evidence>
<dbReference type="GO" id="GO:0080142">
    <property type="term" value="P:regulation of salicylic acid biosynthetic process"/>
    <property type="evidence" value="ECO:0007669"/>
    <property type="project" value="TreeGrafter"/>
</dbReference>
<keyword evidence="7" id="KW-0539">Nucleus</keyword>
<feature type="domain" description="Calmodulin binding protein central" evidence="10">
    <location>
        <begin position="242"/>
        <end position="306"/>
    </location>
</feature>
<dbReference type="Pfam" id="PF07887">
    <property type="entry name" value="Calmodulin_bind"/>
    <property type="match status" value="1"/>
</dbReference>
<keyword evidence="13" id="KW-1185">Reference proteome</keyword>
<dbReference type="GO" id="GO:0005634">
    <property type="term" value="C:nucleus"/>
    <property type="evidence" value="ECO:0007669"/>
    <property type="project" value="UniProtKB-SubCell"/>
</dbReference>
<dbReference type="InterPro" id="IPR046831">
    <property type="entry name" value="Calmodulin_bind_N"/>
</dbReference>
<evidence type="ECO:0000256" key="8">
    <source>
        <dbReference type="SAM" id="MobiDB-lite"/>
    </source>
</evidence>
<comment type="subcellular location">
    <subcellularLocation>
        <location evidence="1">Nucleus</location>
    </subcellularLocation>
</comment>
<evidence type="ECO:0000256" key="7">
    <source>
        <dbReference type="ARBA" id="ARBA00023242"/>
    </source>
</evidence>
<evidence type="ECO:0000313" key="12">
    <source>
        <dbReference type="EMBL" id="GAA0164451.1"/>
    </source>
</evidence>
<evidence type="ECO:0000256" key="5">
    <source>
        <dbReference type="ARBA" id="ARBA00023159"/>
    </source>
</evidence>
<evidence type="ECO:0008006" key="14">
    <source>
        <dbReference type="Google" id="ProtNLM"/>
    </source>
</evidence>
<reference evidence="12 13" key="1">
    <citation type="submission" date="2024-01" db="EMBL/GenBank/DDBJ databases">
        <title>The complete chloroplast genome sequence of Lithospermum erythrorhizon: insights into the phylogenetic relationship among Boraginaceae species and the maternal lineages of purple gromwells.</title>
        <authorList>
            <person name="Okada T."/>
            <person name="Watanabe K."/>
        </authorList>
    </citation>
    <scope>NUCLEOTIDE SEQUENCE [LARGE SCALE GENOMIC DNA]</scope>
</reference>
<dbReference type="Proteomes" id="UP001454036">
    <property type="component" value="Unassembled WGS sequence"/>
</dbReference>
<comment type="similarity">
    <text evidence="2">Belongs to the plant ACBP60 protein family.</text>
</comment>
<evidence type="ECO:0000256" key="4">
    <source>
        <dbReference type="ARBA" id="ARBA00023125"/>
    </source>
</evidence>
<dbReference type="InterPro" id="IPR012416">
    <property type="entry name" value="CBP60"/>
</dbReference>
<dbReference type="AlphaFoldDB" id="A0AAV3QN78"/>
<evidence type="ECO:0000259" key="10">
    <source>
        <dbReference type="Pfam" id="PF20451"/>
    </source>
</evidence>
<keyword evidence="6" id="KW-0804">Transcription</keyword>
<evidence type="ECO:0000259" key="11">
    <source>
        <dbReference type="Pfam" id="PF20452"/>
    </source>
</evidence>
<feature type="region of interest" description="Disordered" evidence="8">
    <location>
        <begin position="1"/>
        <end position="21"/>
    </location>
</feature>
<dbReference type="EMBL" id="BAABME010021876">
    <property type="protein sequence ID" value="GAA0164451.1"/>
    <property type="molecule type" value="Genomic_DNA"/>
</dbReference>
<keyword evidence="4" id="KW-0238">DNA-binding</keyword>
<dbReference type="GO" id="GO:0005516">
    <property type="term" value="F:calmodulin binding"/>
    <property type="evidence" value="ECO:0007669"/>
    <property type="project" value="InterPro"/>
</dbReference>
<accession>A0AAV3QN78</accession>
<evidence type="ECO:0000313" key="13">
    <source>
        <dbReference type="Proteomes" id="UP001454036"/>
    </source>
</evidence>
<dbReference type="PANTHER" id="PTHR31713:SF43">
    <property type="entry name" value="CALMODULIN-BINDING PROTEIN 60 G"/>
    <property type="match status" value="1"/>
</dbReference>
<keyword evidence="5" id="KW-0010">Activator</keyword>
<proteinExistence type="inferred from homology"/>
<organism evidence="12 13">
    <name type="scientific">Lithospermum erythrorhizon</name>
    <name type="common">Purple gromwell</name>
    <name type="synonym">Lithospermum officinale var. erythrorhizon</name>
    <dbReference type="NCBI Taxonomy" id="34254"/>
    <lineage>
        <taxon>Eukaryota</taxon>
        <taxon>Viridiplantae</taxon>
        <taxon>Streptophyta</taxon>
        <taxon>Embryophyta</taxon>
        <taxon>Tracheophyta</taxon>
        <taxon>Spermatophyta</taxon>
        <taxon>Magnoliopsida</taxon>
        <taxon>eudicotyledons</taxon>
        <taxon>Gunneridae</taxon>
        <taxon>Pentapetalae</taxon>
        <taxon>asterids</taxon>
        <taxon>lamiids</taxon>
        <taxon>Boraginales</taxon>
        <taxon>Boraginaceae</taxon>
        <taxon>Boraginoideae</taxon>
        <taxon>Lithospermeae</taxon>
        <taxon>Lithospermum</taxon>
    </lineage>
</organism>
<dbReference type="GO" id="GO:0003700">
    <property type="term" value="F:DNA-binding transcription factor activity"/>
    <property type="evidence" value="ECO:0007669"/>
    <property type="project" value="TreeGrafter"/>
</dbReference>
<evidence type="ECO:0000256" key="1">
    <source>
        <dbReference type="ARBA" id="ARBA00004123"/>
    </source>
</evidence>
<evidence type="ECO:0000256" key="6">
    <source>
        <dbReference type="ARBA" id="ARBA00023163"/>
    </source>
</evidence>
<evidence type="ECO:0000256" key="3">
    <source>
        <dbReference type="ARBA" id="ARBA00023015"/>
    </source>
</evidence>
<dbReference type="Pfam" id="PF20451">
    <property type="entry name" value="Calmod_bind_M"/>
    <property type="match status" value="1"/>
</dbReference>
<dbReference type="Pfam" id="PF20452">
    <property type="entry name" value="Calmod_bind_C"/>
    <property type="match status" value="1"/>
</dbReference>
<name>A0AAV3QN78_LITER</name>